<feature type="signal peptide" evidence="2">
    <location>
        <begin position="1"/>
        <end position="20"/>
    </location>
</feature>
<feature type="region of interest" description="Disordered" evidence="1">
    <location>
        <begin position="305"/>
        <end position="391"/>
    </location>
</feature>
<evidence type="ECO:0008006" key="5">
    <source>
        <dbReference type="Google" id="ProtNLM"/>
    </source>
</evidence>
<dbReference type="GO" id="GO:0008237">
    <property type="term" value="F:metallopeptidase activity"/>
    <property type="evidence" value="ECO:0007669"/>
    <property type="project" value="InterPro"/>
</dbReference>
<evidence type="ECO:0000256" key="2">
    <source>
        <dbReference type="SAM" id="SignalP"/>
    </source>
</evidence>
<evidence type="ECO:0000313" key="3">
    <source>
        <dbReference type="EMBL" id="MBK7274766.1"/>
    </source>
</evidence>
<dbReference type="InterPro" id="IPR024079">
    <property type="entry name" value="MetalloPept_cat_dom_sf"/>
</dbReference>
<dbReference type="InterPro" id="IPR018247">
    <property type="entry name" value="EF_Hand_1_Ca_BS"/>
</dbReference>
<name>A0A935M6T6_9MICO</name>
<evidence type="ECO:0000313" key="4">
    <source>
        <dbReference type="Proteomes" id="UP000726105"/>
    </source>
</evidence>
<proteinExistence type="predicted"/>
<accession>A0A935M6T6</accession>
<evidence type="ECO:0000256" key="1">
    <source>
        <dbReference type="SAM" id="MobiDB-lite"/>
    </source>
</evidence>
<organism evidence="3 4">
    <name type="scientific">Candidatus Phosphoribacter hodrii</name>
    <dbReference type="NCBI Taxonomy" id="2953743"/>
    <lineage>
        <taxon>Bacteria</taxon>
        <taxon>Bacillati</taxon>
        <taxon>Actinomycetota</taxon>
        <taxon>Actinomycetes</taxon>
        <taxon>Micrococcales</taxon>
        <taxon>Dermatophilaceae</taxon>
        <taxon>Candidatus Phosphoribacter</taxon>
    </lineage>
</organism>
<dbReference type="Proteomes" id="UP000726105">
    <property type="component" value="Unassembled WGS sequence"/>
</dbReference>
<reference evidence="3 4" key="1">
    <citation type="submission" date="2020-10" db="EMBL/GenBank/DDBJ databases">
        <title>Connecting structure to function with the recovery of over 1000 high-quality activated sludge metagenome-assembled genomes encoding full-length rRNA genes using long-read sequencing.</title>
        <authorList>
            <person name="Singleton C.M."/>
            <person name="Petriglieri F."/>
            <person name="Kristensen J.M."/>
            <person name="Kirkegaard R.H."/>
            <person name="Michaelsen T.Y."/>
            <person name="Andersen M.H."/>
            <person name="Karst S.M."/>
            <person name="Dueholm M.S."/>
            <person name="Nielsen P.H."/>
            <person name="Albertsen M."/>
        </authorList>
    </citation>
    <scope>NUCLEOTIDE SEQUENCE [LARGE SCALE GENOMIC DNA]</scope>
    <source>
        <strain evidence="3">Ega_18-Q3-R5-49_MAXAC.001</strain>
    </source>
</reference>
<dbReference type="PROSITE" id="PS00018">
    <property type="entry name" value="EF_HAND_1"/>
    <property type="match status" value="1"/>
</dbReference>
<protein>
    <recommendedName>
        <fullName evidence="5">Peptidase metallopeptidase domain-containing protein</fullName>
    </recommendedName>
</protein>
<keyword evidence="2" id="KW-0732">Signal</keyword>
<dbReference type="EMBL" id="JADJIB010000011">
    <property type="protein sequence ID" value="MBK7274766.1"/>
    <property type="molecule type" value="Genomic_DNA"/>
</dbReference>
<comment type="caution">
    <text evidence="3">The sequence shown here is derived from an EMBL/GenBank/DDBJ whole genome shotgun (WGS) entry which is preliminary data.</text>
</comment>
<sequence>MAVSTLVGVPSAAAASPAPASTAAAAAPQSAAGAPALRALPDVGAKPLRQPVTTTAQALPAAAARARIDAALAQARRQADGQRAVARAQAAQSAQAAQAAQAAKVRQVQDAKAAADAKIQEALQALARALSTSQCTTVGGTNGTAASVSCPLAGGSSATVTGGGSATPTPLLATSAAAHRGFGAANGLGSADLAAAFESARADWEAWGADTRGITVSLAHLPGAMLGSTLGRHIEIDADAAGWGWATVDLRTVLRHEIGHALGLSHADSGVMAATLAPGVSVPVLGADTFGPRLAAQGHAALTLSGGIPADGEPTTTDPGTTTTDPGTTTTDPGTTTTDPGTTTTDPGTTTTDPGTTTTDPGTTTTDPGTTTDPAVEATPEAAPEATVQESVQDAEVQTEVDPRWVVEGTTAVLDLGDGVQREGTISYDATTGELVFQWAGRTVRLRATGVTSVVVRGGAGTDKISIDLEQLPDGNPSVEVSIEQSLGSITLTGLGESVSLTSDATMRLIVSGLRATIALAAPQLAALIGAAGSDVVVVGEIRFTDTGASLTITARHIDLGSSSIDTRSDRGAGDIHLVAIDEREDADAGIRGTGASLAGGAISLKSSASSSQRAAATIALTDSRIDAAGDVALDSDTTIVAAAADAAHLSSSATTVLTGTTVISTPGRVSLSARSTTNVTAAGTRSGTAVERLTRAAVDGDTTISATDLSVSAESAGVLTVGVRADRADVGDLAGLFAAAQKAPGQGAANSSLTAATDAVVSGILRLNALSAHLFASSIDQALVTTTTGSGAALALNRVVTSTTARVADGASLQLGGSDLSVMATTDTTATATALSGRGPSLGVVVGTNAAAATLGEQADVTGTGDLVLRAASIDRQSVDASTALLSSAVSTTAQIGAGSPLTTTGSLTILAEQDATATTTGAGLSLTISEHRVTTAAGRSLLVSGAITLSGSGQSRTSAFSTTGGWVPSEQGRAVLAALGGLPGVDVAHPVALRGQAVNLALATVTSRLPFDLPITAGGPLTVLAVIAGSATASIGTGLNAGTAPTMALNVASHLGVVEINPSRYAAADLVAHSGRGPPRAGDDFAAFVPSSFTGSVAANLVSRTTWVRTPDQPPVQVMAFWPPAGAVLVTAALGGTLSADGATLTFAPGSLRADAWVTMVPRNTRVPGLLATSAVYDLHALDARSGAVISTFAIAPVLTISVPAGASRSAVYYLAADGTLQRQNTRYDAAAGVLTSALPHFSSYVAGSPLAGVIGWLVPALEGLLAGGTGPIALGNLDLGNGISLTGVSLTVSALSGSVTSATGVATLAGALAINLTVGSWHLTGSATLTSTYTLNNQALADGTLALTVETLTIDIASGTETVVALSAASATFGQPAADLQLTATLVTADFGAASIVSLDAGSLTLTSRAVTQDIDLEITGASALVGATGVSFTNVALSYSGAAGAHLSGAVSVTVGGQTLSGSFDATASGTALSVSVTGLTMTLAAGTAQSVTLADGHGTLTLDGTSVSGSLGATIVATGLIEATVTGDVTIDTAADTVQARLAVRGLSIFLGGSGVGVSLSDGVVGLVIAAHGTAVEYAVDATGMVALTGVPGVTASGLIRLRRSTFAAAVSETIDLGDGSGQVDVVFDAGAADVLSGTGLTIAALGQSLTADVSFAVSAATTTVTVSNLSFAVGSTLTFANTGSAGTLTVSATSVTGSLSGTLTATLPGVALTGSFALDLLTDADPSAAQHVWLTATNASLTIAGQQIAADALTVQRVTVAGVSTTTIAIDNGRFQIQSGSTVLLSATAITGSFDVTATGVRGSVSATITSNVAGLGFATSVTVEVDSSAPFLRVQALGTTVTVAGQAITADLTITRGVDTAGATRLAVGIANGSIDLGPVHVGSVQGALVVTAAGLAVSVRGTVTIAVTGVSFTGTLDVLANSTGVAVDTSIRVGDADVALVLPGGAAYLRVAGTDIHLDVFGQTLSGDLVVEQTSTTTTTVTVSNAALSLAGGLATLTGATATFTIDATGLVGSFTGAMGLTLPGIQVGGTVSADINTAAGTVRIGGVSLDVLVGGVHLLGELWFARTPTAVELTLVGVSLDLGGFVTIASATGSFSISAAGVSGEITATAMVVVPDLLSLTASVTIALDTSVGRLRIELLGVDASVAGLGRLTGDLAFERVLAADGTTRTVIALADATAYLGTSSTAALNNGEGVLVLGSGGIAGYVSGTTDVSAANVGISGSVLLQVNTSGAPVDVSVVVGGATVSVKFASPDDVFAISVSDLSLNIADVLTIEGNVTFSDTTMTINGTPTQVQSFAGTGLTLFLGRGPAKLSSGAINPLAMGVLLSDATIGLLSFGGGYALVATGVVSLLGITGVTITGTTSVRINTTGSAINQSVSIPGSTDPPVEIVFADTATVTDFSVTAATLAMGGQSLTGDFSFSRVGTDVVVSAQNVALSFGTAAAVTNISGSLLLGSSGVAGQLSAHLAISALALEVDGHIALNTTGTAVNRTVGTVVFDLPAGPYVRVEASNLTLTILGQQLQADLAVERGVAADGSAITIIGLNDVSITLGVGTQGLSLTNGSGLLVSSAAGLAGEVSGTVARLLGSGVSLTGSLRLAINATAAAVNRTFTVDGVQQSLSLPAGPYLRFEGIGLTLTVLGQSLSADVVVERVAAVTAAGVADPTRQVLRIGATNVSAALGGDPALITLTNGTALFLLTADGFAGRVTGTVTVAVPQVGLSGALAVEFNTGTLAVEQSFTIAGATTTLTLPAGQYVRVAGTAISLDMLGQHLSADVVVTRTETSGVVTLTVALENLVLRLGGTSGAPPLTATQKTGTTATFDLTAAGVSGTVEVTIAVTAPGVAFSGDFALTFNTAAGTKFVRLGGTAVNLTVAGQTVSGDFTFEQVTNAAGGSVVRVGIANGRLAFGPVLDPIITASGGIGMFVVSGAGVAGSLAATVTVAATAGFTVTGGVEIAVNTSAVAVRDSLTVGTGTVSIDLPAGPYLRIAGTGVSLDIAGQTLQGNIAVERSVSFGPDGVAGGGDDHTMVRIAATDVSMSLGDGTRTLVSLTNGQALLVLPGTGLAGSISGTLAVTGVPGLTLSGSFAVEVNSTGGAVDETFVVGGVTTTITFAANAPLRVSGTGVVLGIAGQVLQADVIITKSTTSLTVDVTNGSLSFGTVDQPLVRATNVHGNLAMTSTALSGSVTADLTVDVSGFSASGTVALSVNTAGTDPGVELVVTNATVTVAGQSLGAGELRVRRTTGATAEVVIAVTDLTLSLGSFVTVTTANHWSGIFLITPAGITAAFSGDLTNVFSIPGITVSGSVSLVVNTVPSVVSRPDLGLSVDAGPLVGVDITAGVLAVSGGPSFSGNFTLLSTAGTTVIGFSNVIVNLTQSGGAAVGITDGTGAFLVTSGTSGGIAGQFSGAVAVAGGSLTAGAQVSVRYNGTTVAIGTTISVGGVDLPLVFAADEIADATGPFVEVSISGALKLGDFVEVSGTITFGGGIVAVDNLTVFLGRGPGFLDDGTTLNPLAVGVYVTGVSGTISGTTGSRSVAVSGAIHIQGVPGLTLAGTASVRYNEGLETTLGGILLPAGTPTAPYALLIGDLTLTVAGQELSGTFAIETLGSQGMRFAFGTTAAPAGNPLRVSLAGGVAVAEVAFGELIVGPSGIAAALAGTITFGGTPSFTLTGGMSVQINTTTSEKTVNGVTLTPSSVAVVFGSIAFPGTLTVAGQTLTGVFGLRQVTGTQMPDALPGTPPPTTLVVLATHVGLSIGTATAGVRLTDGEALFVITSDGIAGRVSGAVQILVPGDAVTFAGTFSVAVNSGANAVRQQATVDADTTLSLDLPAGPYLRVEGLGVTMTFAGQRISGDFSLERATIPGPGNTVEAVTSIGLANVSVGLGDGTTDYVRLTDGTGGFILQAAGVAGTMSGTVAVTVPGVTLSGDLTFTINTSAAGVATTMTVGTTTIALNVEGGPYLKVSGTAITLSIGSFALLGDVTFEQQTLASGAKLVNVTLAVTADFGAPIGSLSLSGALQIGPGGLAGVLALAAVSIDLGGGVSLAASSLSFEVNNANTPVTLADGTALPAGPYVRMLGEGIALSLGGPTLTASFSFTSQATAGGAKRTVVAVTGGSLTLAAGQAALLEGIEGIFIVAPTGLAGRLGGTVNLAGLLPASVTVTGAFSLEINKTSSRVTESVTLAGTTVSLDVPAGPFVRVAGTGIVINIAGQSLTGDVAFERTASTTKITIANASLRLGDGTTDFVVLSNGTGDFTLGGTAAAPTMIGSLSVDVAVLVPQVSLTGTLSLQVEQTSTARTLRVGGTGVALVIAGQRLGGDFWFEQSTAGTTRTIKVSASNVSLFLGDPGATTATTDDRGLQLTGGTGSMLLTSTGIAASVSGTIALVGLDDLPFSLGSLTVALQINTMPTAVVDTALSLDLPAGKFIRVQVGTLAAPVTVTMFGQQFGGVFAFEQVRSAGPDKVSNTTDDVNVIRIQATAVSLFLGDNGGTTADLTDDVGVRVSNGSALLLITSQGIAGSISATATISLGSGIGAISATVGVEINQLRQTINGKVMPIAVNETFVLDGVTSTLSLPAGSYLSVSVTGLSLEIAGQRLTADIAFQRAARLAADGSILTPATPVYDVFVRLDNVSLRLGTPERDIVVVSNGSGVFAIFGATAGTPGGLAGSLSADVAIDIPGVTFTGSFEVAINTTTIVRTIDGVDIARGVKVSALNIELTAFGQRLTGNFAFAKDTTTGAITLALSNVSLELGDGTTTFVTVTIASGALLITPTGLAGSVVAGIVLSPDLISDFTLTADVILQINTGPTDVNQTLTVGGSDISLVVPKNTLRVQIGLIGRPAQITLLGQRLSAVVVVTQTKTAAGTKVVRMAFTDVNLFLGDDKGTAETTDDIGVNLTDGSGALLLTPAGFAGEFDGDVAFVAPAGFPVQFSAHLTLQINNLAVAVNETMQFLGVDVTTTTQGTAVAAEVQQVTVNVPAGSFTLAYDTNGNGRIDAAEITAPLVVGASASDVQTALNTLVGGAGVTVVTTATGYAVTFADSGNRGQLQANVRLLVLPRGPYLRFVAAGVDIVTSGVTIHADLAFERVGPVGAQVTKIAFANASVSSTATIDGGTNPGLKDAQGALIIFSPGTATDDAVPTTKTTLGGVAGILTGRVAAGNSSFALDASVGFSVNTTGVIVHQSVDVGGTVISLDLAASPAFTFIVQNLDFQFGDILEIRAGQFSIGSGSFSGTGLEIFVGKGPSKLDDGSTNPDAIGLLIRNASLAFINNPNNGFAIKVTGTLALLGLDGLSVSGTVAFEANTSTQALTPPGSSTPLVAGRYSFIATGVSISVAGIFAITGNLGLTRAPNGDLDIFFNPASVAVSISGTEIARLSGFASFTISSVTGFRLNNFKVDNFDLFPSGTPLTALAATATTAPVLFPTADLASPLKGAVTNSATVGTSITVVFNDVNGVGLRPETIRDSDPEFDLLVNGSPSTVTVNGIPTAVAGKVNTWTYTLSGALPADGLVTVRFRQAGFSDLGGSMNMSEDEQFVLFTPTPTNPRPGPVAQLANPSGGGTITAAQINAQRYIDVTYTSLPAATGGVLDPIIKSSIETSVAPFKITGAGIADLALDPVTGAPLIVGQPLLISGRAATATTVTYRYFLKDKNTANTIGMFTSGAIQVEFFAERIRSGPVDGTYVSKNAAQSQSFTINASAPGAATTGGPIALGPLTLQGPSVGLADFGFADGMVVLTIAVGVDRASLNFGGSATNNTTTPTTAQSNSGITVDLIGILGTFDLAVDVFGLLGGNVRVEPTGKWNLRVASLEAEIPNLAKLTAEGILVGYDPAADDSQELIRINSATLTLPKFGITGSIRPYDPAQASNIAANNIRANDEPMLGVIPGLSIRGNGFSLGTAELAYGLPPEAGGLTPSSGVVDEKITFGGILELADIRVGVSGLTVTFGTETTFTGLIYIASGGAKLFPNGAFGATISDRLTADDRRPDGTADTEAFRIAVTFAAGKVQAFQMSIDTLEVRLGTFVTLTARDFLLDTGAAGSSDRMVQFGSIGAKVTIGALVIGGEGRNFAIRGDGTFEALQGFGVFLSVGSATGDSFQWPSFLPVRIDALGIQWVDIQNAPEDFVLTLSATVTGIKGMSGLEFSGSIQGVKIAPALLAQGKFPIIAIDSIAVQVKGKMFGGELEAGLVGGILRLDSNFAIIGTFDTTTPVAQRIFYLGISGGFSIAGMAGLTIRIGLSELGPLQVFINVEVPGGVLLEPTTGLTLNDFSAGVEFFKTLPSIDDPLALRSSAFGLPTNLTADQWMAGLQSQVALQAKAISLNPSQSGFEAAFTSPMVITGSARVYSIYTSQAVFNGLVMVKISTDGKILISGTLNFADNNISISGRLYADLSRVATGDVVVLFLADVPDQVRLLTIYGKLKMGFRNSSGQEVTFDVVDVPDPAATVTAPTVNVAAPVGGGGTIDVSLANAGSGERTIDVTFTPPAGASLDIASILDSAQEFTLTVNGVTRTITSGIPVPIIAVTTSEGVIFVPLESDGTKVTYTYRKPGESSDTVETVVTLASLPAGSDLMTEAVRISGTTRFRYAIGAAPLPLGTVALAFTAGGVKNRDVTTTSGTTVGAGNAATTVSFTVTGVSAVVVDPGPGGTVDITVVNNRPWLTFIDVDFTVGSGRTIDLASILDLAPEISLGGSGLGSAALDGTRVPTVLSVDATTGTVRVRFWTTGAFAASGTVTVTPLLRTWAFTATLSAATLASVTIPANTSVTTIAVTIPGVTADMASLNGLSFVDLDAAAPGVQLYAASGQIVTLDTSRAIVWNGSAFLIPVIATSSTAPELEVEAQIQAGTVSWTSAQDSDYTGRTAAVAPATVTGATTYIDVTFSPSMGALLTQGSINGDEILLTGVGAAGISLVSGGAVYLHGTTWRFALSGQFAIGAVNVNIKLDAFSDNSGRSPPAGSVLVQSFTVVGSTADAVTTTTAGALTALGGQTVSRETINLLHYLQIRFVGAGGAAIDPSTIDGNEIELRDAAGTLISLAVPIRVGTTDVFRYGLSADLVAGRYTITILGGSFADVNGIANVTETETFTLVSPTAALTDPVRGQVTYVDEFGTRGYVDITFTPAPGATLNVAEILALRPTFSGGGAESLTITSVTRQGTSNVFRFAFTGTFTPGLVTMTLAAGAWRDSAGNASAATTNTFRLIAPAQSFFIELSGGLRLEAGGLTSEPLIDLSASVLLEIDNNRRLFILTFEGQLSIIKLGTVGATSGRFVLDNSDPAHLPPRLWGVASLQTNFDALLPYGLRLSASGTLQINLTNETKVETITLKGVGPGHTDLVQTYTLKPYSFGLELVGLAVVSIPGTSTELMRIQGGLLLDISMAENPSLTMFMTGTLSYGSGSVQITLASATAVLFIRTDAGHAGVAGSVTISAGGDIGLPNLALFSATGTVNLMFNTTLQDQTLELPASFLPLLRAGDPSTITVYAAPPDLTGEPPAGAAPAAYVKATVRAQLVFAGVLVLDGYIGITAAGSGAGAYFKVDGALGTQIPGIGAMTALVNLGVYVGANPGVIGRVQLTRGGNGVPGFSFNGQFLLEINTFSGPQDIQTFKIEQTTVNGVSRFGGFAHDPDTNALIVESVTIQNGFHLEFYGDLRILDTLVVTGHVELTISSSEVTLVVNASLRLDPIGSVSLVNSGFSITSAGLVARVELVFDVAAGTSIGAGIGLELTGNALLALNTTGSERTLGSSTVQPGFLLRITGTVNFLNFASASGFVEISVSGTTFQLLFDVNFAFGGLTFHAGGGAAVRGGANPGFAMSLAVSVTAADPLGVFTIEASGTLQLNTSSAALLGLAANSFLLDLTGHVDILKVFTFDATMRVVVGRLGDTGYSGLVARCLVLPGVGEHRLLRFGHPVGQHLPQLQR</sequence>
<feature type="compositionally biased region" description="Low complexity" evidence="1">
    <location>
        <begin position="314"/>
        <end position="388"/>
    </location>
</feature>
<feature type="chain" id="PRO_5038401969" description="Peptidase metallopeptidase domain-containing protein" evidence="2">
    <location>
        <begin position="21"/>
        <end position="7906"/>
    </location>
</feature>
<gene>
    <name evidence="3" type="ORF">IPI13_16975</name>
</gene>
<dbReference type="Gene3D" id="3.40.390.10">
    <property type="entry name" value="Collagenase (Catalytic Domain)"/>
    <property type="match status" value="1"/>
</dbReference>
<dbReference type="SUPFAM" id="SSF55486">
    <property type="entry name" value="Metalloproteases ('zincins'), catalytic domain"/>
    <property type="match status" value="1"/>
</dbReference>